<accession>A0ACC2RGB5</accession>
<sequence>MNKKSNSDYNVDPNGPHFPFKLINPRKVCSHELFSDHGHILPPIKCTDRKAAPSTEHFSIHPLWDLLIFSAVNLFSTQNHFDKPSRSPPSPCLYVHNSCWNLEHPNSFTPLEKLLDFDNPALADNAARYNMVVMETAPNTLPRSPGPSDFLLQEINAPEAHLSQNTDANQSEVVCNSANHTATRAANERPHTSVIKCMTYLWLAPAINQSSCMQARPLPPQQKPMRWLVAMQPQLLAFPMQTAT</sequence>
<evidence type="ECO:0000313" key="2">
    <source>
        <dbReference type="Proteomes" id="UP001165960"/>
    </source>
</evidence>
<gene>
    <name evidence="1" type="ORF">DSO57_1028183</name>
</gene>
<comment type="caution">
    <text evidence="1">The sequence shown here is derived from an EMBL/GenBank/DDBJ whole genome shotgun (WGS) entry which is preliminary data.</text>
</comment>
<organism evidence="1 2">
    <name type="scientific">Entomophthora muscae</name>
    <dbReference type="NCBI Taxonomy" id="34485"/>
    <lineage>
        <taxon>Eukaryota</taxon>
        <taxon>Fungi</taxon>
        <taxon>Fungi incertae sedis</taxon>
        <taxon>Zoopagomycota</taxon>
        <taxon>Entomophthoromycotina</taxon>
        <taxon>Entomophthoromycetes</taxon>
        <taxon>Entomophthorales</taxon>
        <taxon>Entomophthoraceae</taxon>
        <taxon>Entomophthora</taxon>
    </lineage>
</organism>
<name>A0ACC2RGB5_9FUNG</name>
<dbReference type="Proteomes" id="UP001165960">
    <property type="component" value="Unassembled WGS sequence"/>
</dbReference>
<reference evidence="1" key="1">
    <citation type="submission" date="2022-04" db="EMBL/GenBank/DDBJ databases">
        <title>Genome of the entomopathogenic fungus Entomophthora muscae.</title>
        <authorList>
            <person name="Elya C."/>
            <person name="Lovett B.R."/>
            <person name="Lee E."/>
            <person name="Macias A.M."/>
            <person name="Hajek A.E."/>
            <person name="De Bivort B.L."/>
            <person name="Kasson M.T."/>
            <person name="De Fine Licht H.H."/>
            <person name="Stajich J.E."/>
        </authorList>
    </citation>
    <scope>NUCLEOTIDE SEQUENCE</scope>
    <source>
        <strain evidence="1">Berkeley</strain>
    </source>
</reference>
<keyword evidence="2" id="KW-1185">Reference proteome</keyword>
<proteinExistence type="predicted"/>
<protein>
    <submittedName>
        <fullName evidence="1">Uncharacterized protein</fullName>
    </submittedName>
</protein>
<evidence type="ECO:0000313" key="1">
    <source>
        <dbReference type="EMBL" id="KAJ9049088.1"/>
    </source>
</evidence>
<dbReference type="EMBL" id="QTSX02007277">
    <property type="protein sequence ID" value="KAJ9049088.1"/>
    <property type="molecule type" value="Genomic_DNA"/>
</dbReference>